<dbReference type="EMBL" id="KV448512">
    <property type="protein sequence ID" value="OAX35304.1"/>
    <property type="molecule type" value="Genomic_DNA"/>
</dbReference>
<accession>A0A1B7MRS0</accession>
<keyword evidence="1" id="KW-0812">Transmembrane</keyword>
<keyword evidence="1" id="KW-1133">Transmembrane helix</keyword>
<gene>
    <name evidence="2" type="ORF">K503DRAFT_697226</name>
</gene>
<feature type="transmembrane region" description="Helical" evidence="1">
    <location>
        <begin position="21"/>
        <end position="48"/>
    </location>
</feature>
<dbReference type="OrthoDB" id="5230947at2759"/>
<keyword evidence="3" id="KW-1185">Reference proteome</keyword>
<dbReference type="Proteomes" id="UP000092154">
    <property type="component" value="Unassembled WGS sequence"/>
</dbReference>
<dbReference type="InParanoid" id="A0A1B7MRS0"/>
<evidence type="ECO:0000313" key="2">
    <source>
        <dbReference type="EMBL" id="OAX35304.1"/>
    </source>
</evidence>
<sequence>MVFCRKYQGSIFSAIGGAIKTVISAIASVVMAIVGAITSVIVTIAHFIEDIICCRCFGNPSRTTTSTADTGGIF</sequence>
<keyword evidence="1" id="KW-0472">Membrane</keyword>
<dbReference type="AlphaFoldDB" id="A0A1B7MRS0"/>
<organism evidence="2 3">
    <name type="scientific">Rhizopogon vinicolor AM-OR11-026</name>
    <dbReference type="NCBI Taxonomy" id="1314800"/>
    <lineage>
        <taxon>Eukaryota</taxon>
        <taxon>Fungi</taxon>
        <taxon>Dikarya</taxon>
        <taxon>Basidiomycota</taxon>
        <taxon>Agaricomycotina</taxon>
        <taxon>Agaricomycetes</taxon>
        <taxon>Agaricomycetidae</taxon>
        <taxon>Boletales</taxon>
        <taxon>Suillineae</taxon>
        <taxon>Rhizopogonaceae</taxon>
        <taxon>Rhizopogon</taxon>
    </lineage>
</organism>
<evidence type="ECO:0000256" key="1">
    <source>
        <dbReference type="SAM" id="Phobius"/>
    </source>
</evidence>
<reference evidence="2 3" key="1">
    <citation type="submission" date="2016-06" db="EMBL/GenBank/DDBJ databases">
        <title>Comparative genomics of the ectomycorrhizal sister species Rhizopogon vinicolor and Rhizopogon vesiculosus (Basidiomycota: Boletales) reveals a divergence of the mating type B locus.</title>
        <authorList>
            <consortium name="DOE Joint Genome Institute"/>
            <person name="Mujic A.B."/>
            <person name="Kuo A."/>
            <person name="Tritt A."/>
            <person name="Lipzen A."/>
            <person name="Chen C."/>
            <person name="Johnson J."/>
            <person name="Sharma A."/>
            <person name="Barry K."/>
            <person name="Grigoriev I.V."/>
            <person name="Spatafora J.W."/>
        </authorList>
    </citation>
    <scope>NUCLEOTIDE SEQUENCE [LARGE SCALE GENOMIC DNA]</scope>
    <source>
        <strain evidence="2 3">AM-OR11-026</strain>
    </source>
</reference>
<evidence type="ECO:0000313" key="3">
    <source>
        <dbReference type="Proteomes" id="UP000092154"/>
    </source>
</evidence>
<proteinExistence type="predicted"/>
<protein>
    <submittedName>
        <fullName evidence="2">Uncharacterized protein</fullName>
    </submittedName>
</protein>
<name>A0A1B7MRS0_9AGAM</name>